<dbReference type="FunFam" id="3.60.10.10:FF:000026">
    <property type="entry name" value="Exodeoxyribonuclease III"/>
    <property type="match status" value="1"/>
</dbReference>
<feature type="binding site" evidence="6">
    <location>
        <position position="7"/>
    </location>
    <ligand>
        <name>Mg(2+)</name>
        <dbReference type="ChEBI" id="CHEBI:18420"/>
        <label>1</label>
    </ligand>
</feature>
<dbReference type="InterPro" id="IPR005135">
    <property type="entry name" value="Endo/exonuclease/phosphatase"/>
</dbReference>
<dbReference type="NCBIfam" id="TIGR00633">
    <property type="entry name" value="xth"/>
    <property type="match status" value="1"/>
</dbReference>
<evidence type="ECO:0000256" key="6">
    <source>
        <dbReference type="PIRSR" id="PIRSR604808-2"/>
    </source>
</evidence>
<comment type="caution">
    <text evidence="10">The sequence shown here is derived from an EMBL/GenBank/DDBJ whole genome shotgun (WGS) entry which is preliminary data.</text>
</comment>
<dbReference type="PANTHER" id="PTHR22748">
    <property type="entry name" value="AP ENDONUCLEASE"/>
    <property type="match status" value="1"/>
</dbReference>
<evidence type="ECO:0000313" key="11">
    <source>
        <dbReference type="Proteomes" id="UP000231962"/>
    </source>
</evidence>
<dbReference type="GO" id="GO:0046872">
    <property type="term" value="F:metal ion binding"/>
    <property type="evidence" value="ECO:0007669"/>
    <property type="project" value="UniProtKB-KW"/>
</dbReference>
<organism evidence="10 12">
    <name type="scientific">Leptospira perolatii</name>
    <dbReference type="NCBI Taxonomy" id="2023191"/>
    <lineage>
        <taxon>Bacteria</taxon>
        <taxon>Pseudomonadati</taxon>
        <taxon>Spirochaetota</taxon>
        <taxon>Spirochaetia</taxon>
        <taxon>Leptospirales</taxon>
        <taxon>Leptospiraceae</taxon>
        <taxon>Leptospira</taxon>
    </lineage>
</organism>
<dbReference type="OrthoDB" id="9803914at2"/>
<comment type="similarity">
    <text evidence="1">Belongs to the DNA repair enzymes AP/ExoA family.</text>
</comment>
<dbReference type="AlphaFoldDB" id="A0A2M9ZR28"/>
<evidence type="ECO:0000259" key="8">
    <source>
        <dbReference type="Pfam" id="PF03372"/>
    </source>
</evidence>
<dbReference type="RefSeq" id="WP_100713157.1">
    <property type="nucleotide sequence ID" value="NZ_NPDY01000003.1"/>
</dbReference>
<keyword evidence="11" id="KW-1185">Reference proteome</keyword>
<dbReference type="Proteomes" id="UP000231962">
    <property type="component" value="Unassembled WGS sequence"/>
</dbReference>
<evidence type="ECO:0000313" key="12">
    <source>
        <dbReference type="Proteomes" id="UP000231990"/>
    </source>
</evidence>
<evidence type="ECO:0000313" key="9">
    <source>
        <dbReference type="EMBL" id="PJZ70590.1"/>
    </source>
</evidence>
<feature type="site" description="Transition state stabilizer" evidence="7">
    <location>
        <position position="150"/>
    </location>
</feature>
<feature type="binding site" evidence="6">
    <location>
        <position position="148"/>
    </location>
    <ligand>
        <name>Mg(2+)</name>
        <dbReference type="ChEBI" id="CHEBI:18420"/>
        <label>1</label>
    </ligand>
</feature>
<accession>A0A2M9ZR28</accession>
<evidence type="ECO:0000256" key="1">
    <source>
        <dbReference type="ARBA" id="ARBA00007092"/>
    </source>
</evidence>
<dbReference type="GO" id="GO:0008081">
    <property type="term" value="F:phosphoric diester hydrolase activity"/>
    <property type="evidence" value="ECO:0007669"/>
    <property type="project" value="TreeGrafter"/>
</dbReference>
<keyword evidence="3" id="KW-0378">Hydrolase</keyword>
<dbReference type="GO" id="GO:0006284">
    <property type="term" value="P:base-excision repair"/>
    <property type="evidence" value="ECO:0007669"/>
    <property type="project" value="TreeGrafter"/>
</dbReference>
<evidence type="ECO:0000313" key="10">
    <source>
        <dbReference type="EMBL" id="PJZ74485.1"/>
    </source>
</evidence>
<dbReference type="GO" id="GO:0003906">
    <property type="term" value="F:DNA-(apurinic or apyrimidinic site) endonuclease activity"/>
    <property type="evidence" value="ECO:0007669"/>
    <property type="project" value="TreeGrafter"/>
</dbReference>
<dbReference type="Pfam" id="PF03372">
    <property type="entry name" value="Exo_endo_phos"/>
    <property type="match status" value="1"/>
</dbReference>
<keyword evidence="4 6" id="KW-0460">Magnesium</keyword>
<feature type="active site" evidence="5">
    <location>
        <position position="108"/>
    </location>
</feature>
<dbReference type="NCBIfam" id="TIGR00195">
    <property type="entry name" value="exoDNase_III"/>
    <property type="match status" value="1"/>
</dbReference>
<dbReference type="EMBL" id="NPDY01000003">
    <property type="protein sequence ID" value="PJZ70590.1"/>
    <property type="molecule type" value="Genomic_DNA"/>
</dbReference>
<feature type="site" description="Interaction with DNA substrate" evidence="7">
    <location>
        <position position="245"/>
    </location>
</feature>
<dbReference type="Gene3D" id="3.60.10.10">
    <property type="entry name" value="Endonuclease/exonuclease/phosphatase"/>
    <property type="match status" value="1"/>
</dbReference>
<evidence type="ECO:0000256" key="2">
    <source>
        <dbReference type="ARBA" id="ARBA00022723"/>
    </source>
</evidence>
<reference evidence="11 12" key="1">
    <citation type="submission" date="2017-07" db="EMBL/GenBank/DDBJ databases">
        <title>Leptospira spp. isolated from tropical soils.</title>
        <authorList>
            <person name="Thibeaux R."/>
            <person name="Iraola G."/>
            <person name="Ferres I."/>
            <person name="Bierque E."/>
            <person name="Girault D."/>
            <person name="Soupe-Gilbert M.-E."/>
            <person name="Picardeau M."/>
            <person name="Goarant C."/>
        </authorList>
    </citation>
    <scope>NUCLEOTIDE SEQUENCE [LARGE SCALE GENOMIC DNA]</scope>
    <source>
        <strain evidence="10 12">FH1-B-B1</strain>
        <strain evidence="9 11">FH1-B-C1</strain>
    </source>
</reference>
<dbReference type="PANTHER" id="PTHR22748:SF6">
    <property type="entry name" value="DNA-(APURINIC OR APYRIMIDINIC SITE) ENDONUCLEASE"/>
    <property type="match status" value="1"/>
</dbReference>
<comment type="cofactor">
    <cofactor evidence="6">
        <name>Mg(2+)</name>
        <dbReference type="ChEBI" id="CHEBI:18420"/>
    </cofactor>
    <cofactor evidence="6">
        <name>Mn(2+)</name>
        <dbReference type="ChEBI" id="CHEBI:29035"/>
    </cofactor>
    <text evidence="6">Probably binds two magnesium or manganese ions per subunit.</text>
</comment>
<dbReference type="InterPro" id="IPR036691">
    <property type="entry name" value="Endo/exonu/phosph_ase_sf"/>
</dbReference>
<evidence type="ECO:0000256" key="4">
    <source>
        <dbReference type="ARBA" id="ARBA00022842"/>
    </source>
</evidence>
<feature type="active site" description="Proton donor/acceptor" evidence="5">
    <location>
        <position position="148"/>
    </location>
</feature>
<dbReference type="Proteomes" id="UP000231990">
    <property type="component" value="Unassembled WGS sequence"/>
</dbReference>
<dbReference type="SUPFAM" id="SSF56219">
    <property type="entry name" value="DNase I-like"/>
    <property type="match status" value="1"/>
</dbReference>
<feature type="active site" description="Proton acceptor" evidence="5">
    <location>
        <position position="245"/>
    </location>
</feature>
<dbReference type="PROSITE" id="PS51435">
    <property type="entry name" value="AP_NUCLEASE_F1_4"/>
    <property type="match status" value="1"/>
</dbReference>
<name>A0A2M9ZR28_9LEPT</name>
<feature type="site" description="Important for catalytic activity" evidence="7">
    <location>
        <position position="219"/>
    </location>
</feature>
<feature type="domain" description="Endonuclease/exonuclease/phosphatase" evidence="8">
    <location>
        <begin position="7"/>
        <end position="245"/>
    </location>
</feature>
<proteinExistence type="inferred from homology"/>
<dbReference type="EMBL" id="NPDZ01000002">
    <property type="protein sequence ID" value="PJZ74485.1"/>
    <property type="molecule type" value="Genomic_DNA"/>
</dbReference>
<feature type="binding site" evidence="6">
    <location>
        <position position="245"/>
    </location>
    <ligand>
        <name>Mg(2+)</name>
        <dbReference type="ChEBI" id="CHEBI:18420"/>
        <label>1</label>
    </ligand>
</feature>
<feature type="binding site" evidence="6">
    <location>
        <position position="150"/>
    </location>
    <ligand>
        <name>Mg(2+)</name>
        <dbReference type="ChEBI" id="CHEBI:18420"/>
        <label>1</label>
    </ligand>
</feature>
<sequence length="254" mass="29054">MKLFCLNCNGIRSSWEKGLGKMLKSESPDIVCFQETKAQPDQLSPSIWEDLGYTAHFHSAEKKGYSGVGLWTRLAPKKVTIGLGIEEFDREGRSILADFGDYAVWTVYFPSGTTGDVRQTLKMRFLDEFLQIANKLKKKHPKLLLCGDVNIAHTEMDIHDPKGNAKSSGFLPEERAWVTKFLETGWIDSYRYLYPNKQEYSWWTFRAGARGKNKGWRIDYVFVTPELKNSLKSLEIKKEPILSDHAPLIANLNL</sequence>
<protein>
    <submittedName>
        <fullName evidence="10">Exodeoxyribonuclease III</fullName>
    </submittedName>
</protein>
<evidence type="ECO:0000256" key="3">
    <source>
        <dbReference type="ARBA" id="ARBA00022801"/>
    </source>
</evidence>
<gene>
    <name evidence="10" type="primary">xth</name>
    <name evidence="9" type="ORF">CH360_06090</name>
    <name evidence="10" type="ORF">CH373_05670</name>
</gene>
<dbReference type="GO" id="GO:0008311">
    <property type="term" value="F:double-stranded DNA 3'-5' DNA exonuclease activity"/>
    <property type="evidence" value="ECO:0007669"/>
    <property type="project" value="TreeGrafter"/>
</dbReference>
<keyword evidence="2 6" id="KW-0479">Metal-binding</keyword>
<keyword evidence="6" id="KW-0464">Manganese</keyword>
<dbReference type="InterPro" id="IPR004808">
    <property type="entry name" value="AP_endonuc_1"/>
</dbReference>
<evidence type="ECO:0000256" key="7">
    <source>
        <dbReference type="PIRSR" id="PIRSR604808-3"/>
    </source>
</evidence>
<feature type="binding site" evidence="6">
    <location>
        <position position="244"/>
    </location>
    <ligand>
        <name>Mg(2+)</name>
        <dbReference type="ChEBI" id="CHEBI:18420"/>
        <label>1</label>
    </ligand>
</feature>
<feature type="binding site" evidence="6">
    <location>
        <position position="35"/>
    </location>
    <ligand>
        <name>Mg(2+)</name>
        <dbReference type="ChEBI" id="CHEBI:18420"/>
        <label>1</label>
    </ligand>
</feature>
<evidence type="ECO:0000256" key="5">
    <source>
        <dbReference type="PIRSR" id="PIRSR604808-1"/>
    </source>
</evidence>